<feature type="domain" description="Group II intron maturase-specific" evidence="1">
    <location>
        <begin position="127"/>
        <end position="205"/>
    </location>
</feature>
<reference evidence="2" key="1">
    <citation type="submission" date="2020-01" db="EMBL/GenBank/DDBJ databases">
        <authorList>
            <person name="Meier V. D."/>
            <person name="Meier V D."/>
        </authorList>
    </citation>
    <scope>NUCLEOTIDE SEQUENCE</scope>
    <source>
        <strain evidence="2">HLG_WM_MAG_09</strain>
    </source>
</reference>
<gene>
    <name evidence="2" type="ORF">HELGO_WM18391</name>
</gene>
<accession>A0A6S6U6Q2</accession>
<dbReference type="AlphaFoldDB" id="A0A6S6U6Q2"/>
<proteinExistence type="predicted"/>
<evidence type="ECO:0000259" key="1">
    <source>
        <dbReference type="Pfam" id="PF08388"/>
    </source>
</evidence>
<keyword evidence="2" id="KW-0808">Transferase</keyword>
<name>A0A6S6U6Q2_9GAMM</name>
<keyword evidence="2" id="KW-0695">RNA-directed DNA polymerase</keyword>
<dbReference type="GO" id="GO:0003964">
    <property type="term" value="F:RNA-directed DNA polymerase activity"/>
    <property type="evidence" value="ECO:0007669"/>
    <property type="project" value="UniProtKB-KW"/>
</dbReference>
<keyword evidence="2" id="KW-0548">Nucleotidyltransferase</keyword>
<sequence length="259" mass="30371">MIWMNNAVKRIEALMMVMTLCLLVYNVTQYRLREALKTQQETLPNQLNKPIQNPTLRWIFQLMEGISIVTLSDTMGPDQKFVTNLNEVRQKVILLFGKTAGSKRKFQGYTVCNRKRHVRLKISPEAIKHFKGDVKAAIRRGRGCALSKTIAVLNRKLQGWLNYFQHIGVKGILQELDGWLRRYLRKVLWRQWKRPRTRVKRLMRLGLDVKRAQKSACNGRGAWWNAGASHMNQALPKQWFDRMNLVSLVDYQCRLKCFT</sequence>
<evidence type="ECO:0000313" key="2">
    <source>
        <dbReference type="EMBL" id="CAA6825947.1"/>
    </source>
</evidence>
<organism evidence="2">
    <name type="scientific">uncultured Thiotrichaceae bacterium</name>
    <dbReference type="NCBI Taxonomy" id="298394"/>
    <lineage>
        <taxon>Bacteria</taxon>
        <taxon>Pseudomonadati</taxon>
        <taxon>Pseudomonadota</taxon>
        <taxon>Gammaproteobacteria</taxon>
        <taxon>Thiotrichales</taxon>
        <taxon>Thiotrichaceae</taxon>
        <taxon>environmental samples</taxon>
    </lineage>
</organism>
<dbReference type="InterPro" id="IPR013597">
    <property type="entry name" value="Mat_intron_G2"/>
</dbReference>
<dbReference type="EMBL" id="CACVAT010000417">
    <property type="protein sequence ID" value="CAA6825947.1"/>
    <property type="molecule type" value="Genomic_DNA"/>
</dbReference>
<protein>
    <submittedName>
        <fullName evidence="2">Group II intron reverse transcriptase/maturase</fullName>
    </submittedName>
</protein>
<dbReference type="Pfam" id="PF08388">
    <property type="entry name" value="GIIM"/>
    <property type="match status" value="1"/>
</dbReference>